<dbReference type="InterPro" id="IPR038928">
    <property type="entry name" value="LAZY1"/>
</dbReference>
<accession>A0ABD3TH09</accession>
<evidence type="ECO:0000313" key="3">
    <source>
        <dbReference type="Proteomes" id="UP001634393"/>
    </source>
</evidence>
<reference evidence="2 3" key="1">
    <citation type="submission" date="2024-12" db="EMBL/GenBank/DDBJ databases">
        <title>The unique morphological basis and parallel evolutionary history of personate flowers in Penstemon.</title>
        <authorList>
            <person name="Depatie T.H."/>
            <person name="Wessinger C.A."/>
        </authorList>
    </citation>
    <scope>NUCLEOTIDE SEQUENCE [LARGE SCALE GENOMIC DNA]</scope>
    <source>
        <strain evidence="2">WTNN_2</strain>
        <tissue evidence="2">Leaf</tissue>
    </source>
</reference>
<dbReference type="EMBL" id="JBJXBP010000004">
    <property type="protein sequence ID" value="KAL3835720.1"/>
    <property type="molecule type" value="Genomic_DNA"/>
</dbReference>
<keyword evidence="3" id="KW-1185">Reference proteome</keyword>
<dbReference type="PANTHER" id="PTHR34959">
    <property type="entry name" value="PROTEIN LAZY 1"/>
    <property type="match status" value="1"/>
</dbReference>
<name>A0ABD3TH09_9LAMI</name>
<dbReference type="AlphaFoldDB" id="A0ABD3TH09"/>
<dbReference type="Proteomes" id="UP001634393">
    <property type="component" value="Unassembled WGS sequence"/>
</dbReference>
<proteinExistence type="predicted"/>
<comment type="caution">
    <text evidence="2">The sequence shown here is derived from an EMBL/GenBank/DDBJ whole genome shotgun (WGS) entry which is preliminary data.</text>
</comment>
<evidence type="ECO:0000313" key="2">
    <source>
        <dbReference type="EMBL" id="KAL3835720.1"/>
    </source>
</evidence>
<gene>
    <name evidence="2" type="ORF">ACJIZ3_010456</name>
</gene>
<organism evidence="2 3">
    <name type="scientific">Penstemon smallii</name>
    <dbReference type="NCBI Taxonomy" id="265156"/>
    <lineage>
        <taxon>Eukaryota</taxon>
        <taxon>Viridiplantae</taxon>
        <taxon>Streptophyta</taxon>
        <taxon>Embryophyta</taxon>
        <taxon>Tracheophyta</taxon>
        <taxon>Spermatophyta</taxon>
        <taxon>Magnoliopsida</taxon>
        <taxon>eudicotyledons</taxon>
        <taxon>Gunneridae</taxon>
        <taxon>Pentapetalae</taxon>
        <taxon>asterids</taxon>
        <taxon>lamiids</taxon>
        <taxon>Lamiales</taxon>
        <taxon>Plantaginaceae</taxon>
        <taxon>Cheloneae</taxon>
        <taxon>Penstemon</taxon>
    </lineage>
</organism>
<feature type="region of interest" description="Disordered" evidence="1">
    <location>
        <begin position="343"/>
        <end position="365"/>
    </location>
</feature>
<sequence length="379" mass="42237">MKLLGWMHRKFRQNSNETPKDFSIGQQTLEDLQCYQRGNYCNKPLGKTQRDSYRRSSFTGLETAIMEEDYLDQEPSAALTELFHGFLAIGTLGTEQMANDPETPAFSFSMDHIAEKETEVTENQLKLINDELEKVLGAEVRDESCNVSSGRNSHVSTGRISHCSSITLSGKPNETAETYGSGAIICPLQSYLLGSAIGQQETAQPLKKEHRTSLGELFQKTKLAEENSGGKSERAEKSAINLMKKMLKKRMLHASSKNSTAASGGTIDSATAEKKLNKILQIFNRKVHPESSTFSQQSHKPNKNDFKNNYTHVTASKSGDILWPSADDITIYPQEAISKERSWSFKNQSHSTQFPQSSGDTSGNEFWVKSDADYLVLEL</sequence>
<dbReference type="PANTHER" id="PTHR34959:SF3">
    <property type="entry name" value="PROTEIN LAZY 1"/>
    <property type="match status" value="1"/>
</dbReference>
<evidence type="ECO:0008006" key="4">
    <source>
        <dbReference type="Google" id="ProtNLM"/>
    </source>
</evidence>
<evidence type="ECO:0000256" key="1">
    <source>
        <dbReference type="SAM" id="MobiDB-lite"/>
    </source>
</evidence>
<feature type="compositionally biased region" description="Polar residues" evidence="1">
    <location>
        <begin position="344"/>
        <end position="364"/>
    </location>
</feature>
<protein>
    <recommendedName>
        <fullName evidence="4">LAZY1</fullName>
    </recommendedName>
</protein>
<feature type="region of interest" description="Disordered" evidence="1">
    <location>
        <begin position="215"/>
        <end position="237"/>
    </location>
</feature>